<evidence type="ECO:0000259" key="5">
    <source>
        <dbReference type="Pfam" id="PF06144"/>
    </source>
</evidence>
<evidence type="ECO:0000256" key="2">
    <source>
        <dbReference type="ARBA" id="ARBA00022695"/>
    </source>
</evidence>
<protein>
    <submittedName>
        <fullName evidence="6">DNA polymerase III subunit delta</fullName>
    </submittedName>
</protein>
<organism evidence="6 7">
    <name type="scientific">Megasphaera hexanoica</name>
    <dbReference type="NCBI Taxonomy" id="1675036"/>
    <lineage>
        <taxon>Bacteria</taxon>
        <taxon>Bacillati</taxon>
        <taxon>Bacillota</taxon>
        <taxon>Negativicutes</taxon>
        <taxon>Veillonellales</taxon>
        <taxon>Veillonellaceae</taxon>
        <taxon>Megasphaera</taxon>
    </lineage>
</organism>
<dbReference type="PANTHER" id="PTHR34388:SF1">
    <property type="entry name" value="DNA POLYMERASE III SUBUNIT DELTA"/>
    <property type="match status" value="1"/>
</dbReference>
<dbReference type="GO" id="GO:0006261">
    <property type="term" value="P:DNA-templated DNA replication"/>
    <property type="evidence" value="ECO:0007669"/>
    <property type="project" value="TreeGrafter"/>
</dbReference>
<evidence type="ECO:0000313" key="6">
    <source>
        <dbReference type="EMBL" id="NME28764.1"/>
    </source>
</evidence>
<gene>
    <name evidence="6" type="ORF">HF872_09065</name>
</gene>
<keyword evidence="2" id="KW-0548">Nucleotidyltransferase</keyword>
<evidence type="ECO:0000313" key="7">
    <source>
        <dbReference type="Proteomes" id="UP000591071"/>
    </source>
</evidence>
<dbReference type="InterPro" id="IPR010372">
    <property type="entry name" value="DNA_pol3_delta_N"/>
</dbReference>
<evidence type="ECO:0000256" key="4">
    <source>
        <dbReference type="ARBA" id="ARBA00022932"/>
    </source>
</evidence>
<dbReference type="Gene3D" id="3.40.50.300">
    <property type="entry name" value="P-loop containing nucleotide triphosphate hydrolases"/>
    <property type="match status" value="1"/>
</dbReference>
<dbReference type="InterPro" id="IPR027417">
    <property type="entry name" value="P-loop_NTPase"/>
</dbReference>
<dbReference type="PANTHER" id="PTHR34388">
    <property type="entry name" value="DNA POLYMERASE III SUBUNIT DELTA"/>
    <property type="match status" value="1"/>
</dbReference>
<dbReference type="Pfam" id="PF06144">
    <property type="entry name" value="DNA_pol3_delta"/>
    <property type="match status" value="1"/>
</dbReference>
<proteinExistence type="predicted"/>
<dbReference type="GO" id="GO:0009360">
    <property type="term" value="C:DNA polymerase III complex"/>
    <property type="evidence" value="ECO:0007669"/>
    <property type="project" value="InterPro"/>
</dbReference>
<dbReference type="Proteomes" id="UP000591071">
    <property type="component" value="Unassembled WGS sequence"/>
</dbReference>
<feature type="domain" description="DNA polymerase III delta N-terminal" evidence="5">
    <location>
        <begin position="9"/>
        <end position="140"/>
    </location>
</feature>
<dbReference type="GO" id="GO:0003677">
    <property type="term" value="F:DNA binding"/>
    <property type="evidence" value="ECO:0007669"/>
    <property type="project" value="InterPro"/>
</dbReference>
<dbReference type="EMBL" id="JABAFG010000014">
    <property type="protein sequence ID" value="NME28764.1"/>
    <property type="molecule type" value="Genomic_DNA"/>
</dbReference>
<sequence>MNGLKQVKIIYGSETYLMHREEQSFLEAFRKRAGEEPELSVFSKDAAPAQVVEAFQSSSLFGGTNVCIWHDCPYLPIKRGGRSRSKLTKEETWFLEQLAAIPEGNGLLFVIKFPKETSRLDTGCVFFKEVKKLAEVAECQPVTDKTVMTYVSSYMNGRGLHLSPSADRYLRGLFQTWDAIPLQYVFSELDKLCIMLPDGTREIETTHLTSLFSGTMEKNLFTFMDYFLRRDGRHTIPFISSLFSRQDAFLKNTGYMLSRLRLLRAYKELQAAGMKEKQSEQVLTRVNKGKPVKYALYHLKKIASYWKIEELDELLLQIFTLQLNIRRGTAQSMDMEQLICLYCSNKGRV</sequence>
<dbReference type="InterPro" id="IPR005790">
    <property type="entry name" value="DNA_polIII_delta"/>
</dbReference>
<dbReference type="NCBIfam" id="TIGR01128">
    <property type="entry name" value="holA"/>
    <property type="match status" value="1"/>
</dbReference>
<dbReference type="GO" id="GO:0003887">
    <property type="term" value="F:DNA-directed DNA polymerase activity"/>
    <property type="evidence" value="ECO:0007669"/>
    <property type="project" value="UniProtKB-KW"/>
</dbReference>
<comment type="caution">
    <text evidence="6">The sequence shown here is derived from an EMBL/GenBank/DDBJ whole genome shotgun (WGS) entry which is preliminary data.</text>
</comment>
<name>A0A848BWZ0_9FIRM</name>
<dbReference type="Gene3D" id="1.20.272.10">
    <property type="match status" value="1"/>
</dbReference>
<keyword evidence="1" id="KW-0808">Transferase</keyword>
<keyword evidence="3" id="KW-0235">DNA replication</keyword>
<dbReference type="AlphaFoldDB" id="A0A848BWZ0"/>
<evidence type="ECO:0000256" key="1">
    <source>
        <dbReference type="ARBA" id="ARBA00022679"/>
    </source>
</evidence>
<evidence type="ECO:0000256" key="3">
    <source>
        <dbReference type="ARBA" id="ARBA00022705"/>
    </source>
</evidence>
<keyword evidence="4" id="KW-0239">DNA-directed DNA polymerase</keyword>
<accession>A0A848BWZ0</accession>
<reference evidence="6 7" key="1">
    <citation type="submission" date="2020-04" db="EMBL/GenBank/DDBJ databases">
        <authorList>
            <person name="Hitch T.C.A."/>
            <person name="Wylensek D."/>
            <person name="Clavel T."/>
        </authorList>
    </citation>
    <scope>NUCLEOTIDE SEQUENCE [LARGE SCALE GENOMIC DNA]</scope>
    <source>
        <strain evidence="6 7">Oil-RF-744-FAT-WT-6-1</strain>
    </source>
</reference>